<name>A0ABT9HBW2_9SPHN</name>
<proteinExistence type="inferred from homology"/>
<dbReference type="InterPro" id="IPR029063">
    <property type="entry name" value="SAM-dependent_MTases_sf"/>
</dbReference>
<dbReference type="PANTHER" id="PTHR18895:SF74">
    <property type="entry name" value="MTRF1L RELEASE FACTOR GLUTAMINE METHYLTRANSFERASE"/>
    <property type="match status" value="1"/>
</dbReference>
<comment type="similarity">
    <text evidence="5">Belongs to the protein N5-glutamine methyltransferase family. PrmC subfamily.</text>
</comment>
<evidence type="ECO:0000313" key="9">
    <source>
        <dbReference type="Proteomes" id="UP001235664"/>
    </source>
</evidence>
<accession>A0ABT9HBW2</accession>
<dbReference type="EC" id="2.1.1.297" evidence="5"/>
<comment type="catalytic activity">
    <reaction evidence="4 5">
        <text>L-glutaminyl-[peptide chain release factor] + S-adenosyl-L-methionine = N(5)-methyl-L-glutaminyl-[peptide chain release factor] + S-adenosyl-L-homocysteine + H(+)</text>
        <dbReference type="Rhea" id="RHEA:42896"/>
        <dbReference type="Rhea" id="RHEA-COMP:10271"/>
        <dbReference type="Rhea" id="RHEA-COMP:10272"/>
        <dbReference type="ChEBI" id="CHEBI:15378"/>
        <dbReference type="ChEBI" id="CHEBI:30011"/>
        <dbReference type="ChEBI" id="CHEBI:57856"/>
        <dbReference type="ChEBI" id="CHEBI:59789"/>
        <dbReference type="ChEBI" id="CHEBI:61891"/>
        <dbReference type="EC" id="2.1.1.297"/>
    </reaction>
</comment>
<dbReference type="Gene3D" id="1.10.8.10">
    <property type="entry name" value="DNA helicase RuvA subunit, C-terminal domain"/>
    <property type="match status" value="1"/>
</dbReference>
<dbReference type="RefSeq" id="WP_305930868.1">
    <property type="nucleotide sequence ID" value="NZ_JAVAIL010000006.1"/>
</dbReference>
<evidence type="ECO:0000259" key="6">
    <source>
        <dbReference type="Pfam" id="PF05175"/>
    </source>
</evidence>
<dbReference type="InterPro" id="IPR007848">
    <property type="entry name" value="Small_mtfrase_dom"/>
</dbReference>
<gene>
    <name evidence="5 8" type="primary">prmC</name>
    <name evidence="8" type="ORF">Q9K01_14375</name>
</gene>
<evidence type="ECO:0000256" key="4">
    <source>
        <dbReference type="ARBA" id="ARBA00048391"/>
    </source>
</evidence>
<dbReference type="PROSITE" id="PS00092">
    <property type="entry name" value="N6_MTASE"/>
    <property type="match status" value="1"/>
</dbReference>
<comment type="caution">
    <text evidence="8">The sequence shown here is derived from an EMBL/GenBank/DDBJ whole genome shotgun (WGS) entry which is preliminary data.</text>
</comment>
<reference evidence="8 9" key="1">
    <citation type="submission" date="2023-08" db="EMBL/GenBank/DDBJ databases">
        <title>genomic of DY56.</title>
        <authorList>
            <person name="Wang Y."/>
        </authorList>
    </citation>
    <scope>NUCLEOTIDE SEQUENCE [LARGE SCALE GENOMIC DNA]</scope>
    <source>
        <strain evidence="8 9">DY56-A-20</strain>
    </source>
</reference>
<feature type="binding site" evidence="5">
    <location>
        <begin position="190"/>
        <end position="193"/>
    </location>
    <ligand>
        <name>substrate</name>
    </ligand>
</feature>
<feature type="binding site" evidence="5">
    <location>
        <begin position="120"/>
        <end position="124"/>
    </location>
    <ligand>
        <name>S-adenosyl-L-methionine</name>
        <dbReference type="ChEBI" id="CHEBI:59789"/>
    </ligand>
</feature>
<feature type="binding site" evidence="5">
    <location>
        <position position="143"/>
    </location>
    <ligand>
        <name>S-adenosyl-L-methionine</name>
        <dbReference type="ChEBI" id="CHEBI:59789"/>
    </ligand>
</feature>
<feature type="domain" description="Release factor glutamine methyltransferase N-terminal" evidence="7">
    <location>
        <begin position="9"/>
        <end position="74"/>
    </location>
</feature>
<organism evidence="8 9">
    <name type="scientific">Qipengyuania benthica</name>
    <dbReference type="NCBI Taxonomy" id="3067651"/>
    <lineage>
        <taxon>Bacteria</taxon>
        <taxon>Pseudomonadati</taxon>
        <taxon>Pseudomonadota</taxon>
        <taxon>Alphaproteobacteria</taxon>
        <taxon>Sphingomonadales</taxon>
        <taxon>Erythrobacteraceae</taxon>
        <taxon>Qipengyuania</taxon>
    </lineage>
</organism>
<feature type="domain" description="Methyltransferase small" evidence="6">
    <location>
        <begin position="114"/>
        <end position="198"/>
    </location>
</feature>
<dbReference type="InterPro" id="IPR004556">
    <property type="entry name" value="HemK-like"/>
</dbReference>
<keyword evidence="9" id="KW-1185">Reference proteome</keyword>
<evidence type="ECO:0000256" key="2">
    <source>
        <dbReference type="ARBA" id="ARBA00022679"/>
    </source>
</evidence>
<dbReference type="NCBIfam" id="TIGR03534">
    <property type="entry name" value="RF_mod_PrmC"/>
    <property type="match status" value="1"/>
</dbReference>
<dbReference type="Proteomes" id="UP001235664">
    <property type="component" value="Unassembled WGS sequence"/>
</dbReference>
<keyword evidence="1 5" id="KW-0489">Methyltransferase</keyword>
<dbReference type="InterPro" id="IPR040758">
    <property type="entry name" value="PrmC_N"/>
</dbReference>
<dbReference type="InterPro" id="IPR019874">
    <property type="entry name" value="RF_methyltr_PrmC"/>
</dbReference>
<dbReference type="NCBIfam" id="TIGR00536">
    <property type="entry name" value="hemK_fam"/>
    <property type="match status" value="1"/>
</dbReference>
<feature type="binding site" evidence="5">
    <location>
        <position position="190"/>
    </location>
    <ligand>
        <name>S-adenosyl-L-methionine</name>
        <dbReference type="ChEBI" id="CHEBI:59789"/>
    </ligand>
</feature>
<keyword evidence="2 5" id="KW-0808">Transferase</keyword>
<dbReference type="GO" id="GO:0102559">
    <property type="term" value="F:peptide chain release factor N(5)-glutamine methyltransferase activity"/>
    <property type="evidence" value="ECO:0007669"/>
    <property type="project" value="UniProtKB-EC"/>
</dbReference>
<evidence type="ECO:0000256" key="1">
    <source>
        <dbReference type="ARBA" id="ARBA00022603"/>
    </source>
</evidence>
<dbReference type="EMBL" id="JAVAIL010000006">
    <property type="protein sequence ID" value="MDP4540809.1"/>
    <property type="molecule type" value="Genomic_DNA"/>
</dbReference>
<dbReference type="SUPFAM" id="SSF53335">
    <property type="entry name" value="S-adenosyl-L-methionine-dependent methyltransferases"/>
    <property type="match status" value="1"/>
</dbReference>
<dbReference type="Pfam" id="PF05175">
    <property type="entry name" value="MTS"/>
    <property type="match status" value="1"/>
</dbReference>
<dbReference type="GO" id="GO:0032259">
    <property type="term" value="P:methylation"/>
    <property type="evidence" value="ECO:0007669"/>
    <property type="project" value="UniProtKB-KW"/>
</dbReference>
<evidence type="ECO:0000256" key="3">
    <source>
        <dbReference type="ARBA" id="ARBA00022691"/>
    </source>
</evidence>
<comment type="function">
    <text evidence="5">Methylates the class 1 translation termination release factors RF1/PrfA and RF2/PrfB on the glutamine residue of the universally conserved GGQ motif.</text>
</comment>
<sequence>MAANTVGGAIREAAERLAASSDTARLDAELLMAHALGVTRSDLLLRHMRDPEPTRFAALVTRRAGHEPVAHILGRQEFYGLDLKVTRDTLIPRGDSETLVEAARDWFATRPSPARILDLGTGTGALLLAALSLWPEAEGVAIDASEAALAVARENAAALWMGERAVLHHASWREEGWAQPLGRYDLVLCNPPYVEDKADLAPSVRDHEPAAALFAGPEGLDDYRILIPALRGLMSERGAAILEIGASQAQAVERLAAAAGFAAALHRDLAGRPRALLLT</sequence>
<evidence type="ECO:0000259" key="7">
    <source>
        <dbReference type="Pfam" id="PF17827"/>
    </source>
</evidence>
<dbReference type="Gene3D" id="3.40.50.150">
    <property type="entry name" value="Vaccinia Virus protein VP39"/>
    <property type="match status" value="1"/>
</dbReference>
<protein>
    <recommendedName>
        <fullName evidence="5">Release factor glutamine methyltransferase</fullName>
        <shortName evidence="5">RF MTase</shortName>
        <ecNumber evidence="5">2.1.1.297</ecNumber>
    </recommendedName>
    <alternativeName>
        <fullName evidence="5">N5-glutamine methyltransferase PrmC</fullName>
    </alternativeName>
    <alternativeName>
        <fullName evidence="5">Protein-(glutamine-N5) MTase PrmC</fullName>
    </alternativeName>
    <alternativeName>
        <fullName evidence="5">Protein-glutamine N-methyltransferase PrmC</fullName>
    </alternativeName>
</protein>
<feature type="binding site" evidence="5">
    <location>
        <position position="172"/>
    </location>
    <ligand>
        <name>S-adenosyl-L-methionine</name>
        <dbReference type="ChEBI" id="CHEBI:59789"/>
    </ligand>
</feature>
<keyword evidence="3 5" id="KW-0949">S-adenosyl-L-methionine</keyword>
<dbReference type="InterPro" id="IPR050320">
    <property type="entry name" value="N5-glutamine_MTase"/>
</dbReference>
<dbReference type="CDD" id="cd02440">
    <property type="entry name" value="AdoMet_MTases"/>
    <property type="match status" value="1"/>
</dbReference>
<dbReference type="HAMAP" id="MF_02126">
    <property type="entry name" value="RF_methyltr_PrmC"/>
    <property type="match status" value="1"/>
</dbReference>
<dbReference type="InterPro" id="IPR002052">
    <property type="entry name" value="DNA_methylase_N6_adenine_CS"/>
</dbReference>
<evidence type="ECO:0000256" key="5">
    <source>
        <dbReference type="HAMAP-Rule" id="MF_02126"/>
    </source>
</evidence>
<evidence type="ECO:0000313" key="8">
    <source>
        <dbReference type="EMBL" id="MDP4540809.1"/>
    </source>
</evidence>
<dbReference type="PANTHER" id="PTHR18895">
    <property type="entry name" value="HEMK METHYLTRANSFERASE"/>
    <property type="match status" value="1"/>
</dbReference>
<dbReference type="Pfam" id="PF17827">
    <property type="entry name" value="PrmC_N"/>
    <property type="match status" value="1"/>
</dbReference>